<organism evidence="7 8">
    <name type="scientific">Eimeria necatrix</name>
    <dbReference type="NCBI Taxonomy" id="51315"/>
    <lineage>
        <taxon>Eukaryota</taxon>
        <taxon>Sar</taxon>
        <taxon>Alveolata</taxon>
        <taxon>Apicomplexa</taxon>
        <taxon>Conoidasida</taxon>
        <taxon>Coccidia</taxon>
        <taxon>Eucoccidiorida</taxon>
        <taxon>Eimeriorina</taxon>
        <taxon>Eimeriidae</taxon>
        <taxon>Eimeria</taxon>
    </lineage>
</organism>
<dbReference type="EMBL" id="HG722954">
    <property type="protein sequence ID" value="CDJ64456.1"/>
    <property type="molecule type" value="Genomic_DNA"/>
</dbReference>
<dbReference type="AlphaFoldDB" id="U6MKA9"/>
<dbReference type="VEuPathDB" id="ToxoDB:ENH_00070050"/>
<evidence type="ECO:0000256" key="4">
    <source>
        <dbReference type="ARBA" id="ARBA00023069"/>
    </source>
</evidence>
<evidence type="ECO:0000256" key="3">
    <source>
        <dbReference type="ARBA" id="ARBA00022737"/>
    </source>
</evidence>
<protein>
    <submittedName>
        <fullName evidence="7">Leucine rich repeat protein, putative</fullName>
    </submittedName>
</protein>
<evidence type="ECO:0000256" key="5">
    <source>
        <dbReference type="ARBA" id="ARBA00023273"/>
    </source>
</evidence>
<dbReference type="InterPro" id="IPR032675">
    <property type="entry name" value="LRR_dom_sf"/>
</dbReference>
<evidence type="ECO:0000256" key="1">
    <source>
        <dbReference type="ARBA" id="ARBA00004138"/>
    </source>
</evidence>
<name>U6MKA9_9EIME</name>
<comment type="subcellular location">
    <subcellularLocation>
        <location evidence="1">Cell projection</location>
        <location evidence="1">Cilium</location>
    </subcellularLocation>
</comment>
<reference evidence="7" key="1">
    <citation type="submission" date="2013-10" db="EMBL/GenBank/DDBJ databases">
        <title>Genomic analysis of the causative agents of coccidiosis in chickens.</title>
        <authorList>
            <person name="Reid A.J."/>
            <person name="Blake D."/>
            <person name="Billington K."/>
            <person name="Browne H."/>
            <person name="Dunn M."/>
            <person name="Hung S."/>
            <person name="Kawahara F."/>
            <person name="Miranda-Saavedra D."/>
            <person name="Mourier T."/>
            <person name="Nagra H."/>
            <person name="Otto T.D."/>
            <person name="Rawlings N."/>
            <person name="Sanchez A."/>
            <person name="Sanders M."/>
            <person name="Subramaniam C."/>
            <person name="Tay Y."/>
            <person name="Dear P."/>
            <person name="Doerig C."/>
            <person name="Gruber A."/>
            <person name="Parkinson J."/>
            <person name="Shirley M."/>
            <person name="Wan K.L."/>
            <person name="Berriman M."/>
            <person name="Tomley F."/>
            <person name="Pain A."/>
        </authorList>
    </citation>
    <scope>NUCLEOTIDE SEQUENCE [LARGE SCALE GENOMIC DNA]</scope>
    <source>
        <strain evidence="7">Houghton</strain>
    </source>
</reference>
<feature type="region of interest" description="Disordered" evidence="6">
    <location>
        <begin position="251"/>
        <end position="294"/>
    </location>
</feature>
<proteinExistence type="predicted"/>
<dbReference type="PANTHER" id="PTHR45973">
    <property type="entry name" value="PROTEIN PHOSPHATASE 1 REGULATORY SUBUNIT SDS22-RELATED"/>
    <property type="match status" value="1"/>
</dbReference>
<dbReference type="RefSeq" id="XP_013432923.1">
    <property type="nucleotide sequence ID" value="XM_013577469.1"/>
</dbReference>
<keyword evidence="3" id="KW-0677">Repeat</keyword>
<keyword evidence="4" id="KW-0969">Cilium</keyword>
<dbReference type="PROSITE" id="PS51450">
    <property type="entry name" value="LRR"/>
    <property type="match status" value="2"/>
</dbReference>
<reference evidence="7" key="2">
    <citation type="submission" date="2013-10" db="EMBL/GenBank/DDBJ databases">
        <authorList>
            <person name="Aslett M."/>
        </authorList>
    </citation>
    <scope>NUCLEOTIDE SEQUENCE [LARGE SCALE GENOMIC DNA]</scope>
    <source>
        <strain evidence="7">Houghton</strain>
    </source>
</reference>
<gene>
    <name evidence="7" type="ORF">ENH_00070050</name>
</gene>
<keyword evidence="5" id="KW-0966">Cell projection</keyword>
<evidence type="ECO:0000256" key="2">
    <source>
        <dbReference type="ARBA" id="ARBA00022614"/>
    </source>
</evidence>
<keyword evidence="2" id="KW-0433">Leucine-rich repeat</keyword>
<dbReference type="GeneID" id="25477138"/>
<dbReference type="Pfam" id="PF13516">
    <property type="entry name" value="LRR_6"/>
    <property type="match status" value="2"/>
</dbReference>
<evidence type="ECO:0000256" key="6">
    <source>
        <dbReference type="SAM" id="MobiDB-lite"/>
    </source>
</evidence>
<dbReference type="Gene3D" id="3.80.10.10">
    <property type="entry name" value="Ribonuclease Inhibitor"/>
    <property type="match status" value="1"/>
</dbReference>
<keyword evidence="8" id="KW-1185">Reference proteome</keyword>
<dbReference type="OrthoDB" id="271226at2759"/>
<dbReference type="SUPFAM" id="SSF52058">
    <property type="entry name" value="L domain-like"/>
    <property type="match status" value="1"/>
</dbReference>
<accession>U6MKA9</accession>
<dbReference type="InterPro" id="IPR050576">
    <property type="entry name" value="Cilia_flagella_integrity"/>
</dbReference>
<feature type="compositionally biased region" description="Polar residues" evidence="6">
    <location>
        <begin position="285"/>
        <end position="294"/>
    </location>
</feature>
<dbReference type="Proteomes" id="UP000030754">
    <property type="component" value="Unassembled WGS sequence"/>
</dbReference>
<sequence length="367" mass="39804">MPASEPRKFHEAKVASETVLLRRTGKVSAGPILNAAKLKALLLADGNAARKWKVLDLSNSSIRKLDISGNQITTIISLANTPLRSTLQTLNLSRNQIREFKALAPLSIFESIEVLDLRENPLLDYGNVAEGFALLSCPTLSRFNGHKVSAEVRNAVDAWAQNESCGRATAATVKAFQEALLNSEGHSFLCAPKTPPRMGRLSNIGRLRVGARSIGSKDTIPSESLDNAFCGSSNVQTVSLSSRLPAHSCSSLTRSDSQALHGGTKRAASTQKQAAKETPRLDQSGARQRSLSDTNYSAAFHTSCRRQELLEEDQIKSHGAAQSHSRDTAPMEENQAGCAHCRCGRVLTTEEVPPEPLRLRETKDQLE</sequence>
<evidence type="ECO:0000313" key="8">
    <source>
        <dbReference type="Proteomes" id="UP000030754"/>
    </source>
</evidence>
<evidence type="ECO:0000313" key="7">
    <source>
        <dbReference type="EMBL" id="CDJ64456.1"/>
    </source>
</evidence>
<dbReference type="InterPro" id="IPR001611">
    <property type="entry name" value="Leu-rich_rpt"/>
</dbReference>
<dbReference type="PANTHER" id="PTHR45973:SF9">
    <property type="entry name" value="LEUCINE-RICH REPEAT-CONTAINING PROTEIN 46"/>
    <property type="match status" value="1"/>
</dbReference>